<dbReference type="WBParaSite" id="nRc.2.0.1.t19375-RA">
    <property type="protein sequence ID" value="nRc.2.0.1.t19375-RA"/>
    <property type="gene ID" value="nRc.2.0.1.g19375"/>
</dbReference>
<evidence type="ECO:0000256" key="1">
    <source>
        <dbReference type="SAM" id="MobiDB-lite"/>
    </source>
</evidence>
<organism evidence="2 3">
    <name type="scientific">Romanomermis culicivorax</name>
    <name type="common">Nematode worm</name>
    <dbReference type="NCBI Taxonomy" id="13658"/>
    <lineage>
        <taxon>Eukaryota</taxon>
        <taxon>Metazoa</taxon>
        <taxon>Ecdysozoa</taxon>
        <taxon>Nematoda</taxon>
        <taxon>Enoplea</taxon>
        <taxon>Dorylaimia</taxon>
        <taxon>Mermithida</taxon>
        <taxon>Mermithoidea</taxon>
        <taxon>Mermithidae</taxon>
        <taxon>Romanomermis</taxon>
    </lineage>
</organism>
<feature type="compositionally biased region" description="Polar residues" evidence="1">
    <location>
        <begin position="94"/>
        <end position="108"/>
    </location>
</feature>
<dbReference type="Proteomes" id="UP000887565">
    <property type="component" value="Unplaced"/>
</dbReference>
<feature type="region of interest" description="Disordered" evidence="1">
    <location>
        <begin position="57"/>
        <end position="108"/>
    </location>
</feature>
<dbReference type="AlphaFoldDB" id="A0A915IZ27"/>
<feature type="compositionally biased region" description="Basic and acidic residues" evidence="1">
    <location>
        <begin position="10"/>
        <end position="20"/>
    </location>
</feature>
<proteinExistence type="predicted"/>
<accession>A0A915IZ27</accession>
<protein>
    <submittedName>
        <fullName evidence="3">Uncharacterized protein</fullName>
    </submittedName>
</protein>
<keyword evidence="2" id="KW-1185">Reference proteome</keyword>
<evidence type="ECO:0000313" key="2">
    <source>
        <dbReference type="Proteomes" id="UP000887565"/>
    </source>
</evidence>
<evidence type="ECO:0000313" key="3">
    <source>
        <dbReference type="WBParaSite" id="nRc.2.0.1.t19375-RA"/>
    </source>
</evidence>
<feature type="region of interest" description="Disordered" evidence="1">
    <location>
        <begin position="1"/>
        <end position="32"/>
    </location>
</feature>
<sequence length="140" mass="15669">MVKKSSTTTKVEDVTIKEDSSPSETIDYTVSTTTPKETTTLVWPDYVSWADYGYEDIEEKTTTTPPNGRTKSNKRRTKTLSTTPSPLGGRETTPALQKTTTAPMNATSGRLAKFRTSADNRITKEKKITKDVNKSWIDWL</sequence>
<name>A0A915IZ27_ROMCU</name>
<reference evidence="3" key="1">
    <citation type="submission" date="2022-11" db="UniProtKB">
        <authorList>
            <consortium name="WormBaseParasite"/>
        </authorList>
    </citation>
    <scope>IDENTIFICATION</scope>
</reference>